<organism evidence="2 3">
    <name type="scientific">Polyangium fumosum</name>
    <dbReference type="NCBI Taxonomy" id="889272"/>
    <lineage>
        <taxon>Bacteria</taxon>
        <taxon>Pseudomonadati</taxon>
        <taxon>Myxococcota</taxon>
        <taxon>Polyangia</taxon>
        <taxon>Polyangiales</taxon>
        <taxon>Polyangiaceae</taxon>
        <taxon>Polyangium</taxon>
    </lineage>
</organism>
<keyword evidence="1" id="KW-0812">Transmembrane</keyword>
<evidence type="ECO:0000313" key="3">
    <source>
        <dbReference type="Proteomes" id="UP000309215"/>
    </source>
</evidence>
<name>A0A4U1JKA2_9BACT</name>
<keyword evidence="1" id="KW-1133">Transmembrane helix</keyword>
<dbReference type="Proteomes" id="UP000309215">
    <property type="component" value="Unassembled WGS sequence"/>
</dbReference>
<gene>
    <name evidence="2" type="ORF">E8A74_01190</name>
</gene>
<evidence type="ECO:0000256" key="1">
    <source>
        <dbReference type="SAM" id="Phobius"/>
    </source>
</evidence>
<dbReference type="EMBL" id="SSMQ01000001">
    <property type="protein sequence ID" value="TKD13199.1"/>
    <property type="molecule type" value="Genomic_DNA"/>
</dbReference>
<feature type="transmembrane region" description="Helical" evidence="1">
    <location>
        <begin position="42"/>
        <end position="63"/>
    </location>
</feature>
<accession>A0A4U1JKA2</accession>
<keyword evidence="3" id="KW-1185">Reference proteome</keyword>
<feature type="transmembrane region" description="Helical" evidence="1">
    <location>
        <begin position="12"/>
        <end position="35"/>
    </location>
</feature>
<proteinExistence type="predicted"/>
<keyword evidence="1" id="KW-0472">Membrane</keyword>
<reference evidence="2 3" key="1">
    <citation type="submission" date="2019-04" db="EMBL/GenBank/DDBJ databases">
        <authorList>
            <person name="Li Y."/>
            <person name="Wang J."/>
        </authorList>
    </citation>
    <scope>NUCLEOTIDE SEQUENCE [LARGE SCALE GENOMIC DNA]</scope>
    <source>
        <strain evidence="2 3">DSM 14668</strain>
    </source>
</reference>
<dbReference type="RefSeq" id="WP_136927015.1">
    <property type="nucleotide sequence ID" value="NZ_SSMQ01000001.1"/>
</dbReference>
<protein>
    <submittedName>
        <fullName evidence="2">Uncharacterized protein</fullName>
    </submittedName>
</protein>
<sequence length="119" mass="12090">MDPAERGFLSVIGGLATGVHVLVAIAVLVLGLVVVRPVNQNAGFVFAGAGGVRLVGLVLDFIVDALMANAGFDAIMMWNALNSVISIGTSVVFFGGIAFGAYTLAETRPQQKGGGAWAG</sequence>
<feature type="transmembrane region" description="Helical" evidence="1">
    <location>
        <begin position="83"/>
        <end position="105"/>
    </location>
</feature>
<evidence type="ECO:0000313" key="2">
    <source>
        <dbReference type="EMBL" id="TKD13199.1"/>
    </source>
</evidence>
<dbReference type="AlphaFoldDB" id="A0A4U1JKA2"/>
<dbReference type="OrthoDB" id="9878433at2"/>
<comment type="caution">
    <text evidence="2">The sequence shown here is derived from an EMBL/GenBank/DDBJ whole genome shotgun (WGS) entry which is preliminary data.</text>
</comment>